<dbReference type="VEuPathDB" id="VectorBase:CQUJHB002157"/>
<name>B0X3R4_CULQU</name>
<dbReference type="InterPro" id="IPR043504">
    <property type="entry name" value="Peptidase_S1_PA_chymotrypsin"/>
</dbReference>
<dbReference type="KEGG" id="cqu:CpipJ_CPIJ013625"/>
<dbReference type="OMA" id="MIPLSAN"/>
<dbReference type="InterPro" id="IPR051333">
    <property type="entry name" value="CLIP_Serine_Protease"/>
</dbReference>
<dbReference type="InterPro" id="IPR001314">
    <property type="entry name" value="Peptidase_S1A"/>
</dbReference>
<dbReference type="GO" id="GO:0004252">
    <property type="term" value="F:serine-type endopeptidase activity"/>
    <property type="evidence" value="ECO:0007669"/>
    <property type="project" value="InterPro"/>
</dbReference>
<dbReference type="AlphaFoldDB" id="B0X3R4"/>
<sequence length="612" mass="68002">MKPSWMLLVVGITVQFTNAKGLACGKTATIFSTRISNGKDAEEGEWPWHGALYYRTRQNQPYQYRCGATLIGPRTVLTAAHCIVPNGIAILPYNVQVKFGMISRNLPGSNAKSYGVQRIVRHDRYDPKTFQQDIALLRTVEEVHFSDYIQPVCLPSASQKEIFELGHTVGWGLNGGDQLEDTLQHASLPVVSYTSCLRSNPTHFATVLARDGESNFCIGGTGNVNVCQGDSGGGFFQVRDHSWVIRGIISTGPRTDRQMHGRCDTSQYVTATNVSYFREWIYKVQNGWRNNLLDLADCGTDYHDVSIPEEEKPTFLQYPWISVVEYKMFEARKPQAMCGGVLIHPRFVLLAGHCVCESCASISLNSVKLGDYNLSTDPDMETMFGDSMTTYTQTIPVEKFIRYPTTTNQSRYANDLALIKLSHPADLGSVNVRPICVPMEAVYPIGNPATVSGWKRAGDAASVVQRESVHLVDNGLCEQQYGRIRVEQGVRESVLCVERRVKATNCGSFLSGTPLQNVRTDHDGINRYYLRGLYAFGLSRCNHNFTDVYVNVKYAEWGRSEGTEGFSIGGEQVINPSLYPWHVAIFVQGKYGGGGSLISDSFVLTGEIRHVS</sequence>
<evidence type="ECO:0000259" key="4">
    <source>
        <dbReference type="PROSITE" id="PS50240"/>
    </source>
</evidence>
<dbReference type="EMBL" id="DS232321">
    <property type="protein sequence ID" value="EDS39957.1"/>
    <property type="molecule type" value="Genomic_DNA"/>
</dbReference>
<gene>
    <name evidence="6" type="primary">6047201</name>
    <name evidence="5" type="ORF">CpipJ_CPIJ013625</name>
</gene>
<dbReference type="PANTHER" id="PTHR24260">
    <property type="match status" value="1"/>
</dbReference>
<dbReference type="EnsemblMetazoa" id="CPIJ013625-RA">
    <property type="protein sequence ID" value="CPIJ013625-PA"/>
    <property type="gene ID" value="CPIJ013625"/>
</dbReference>
<evidence type="ECO:0000313" key="7">
    <source>
        <dbReference type="Proteomes" id="UP000002320"/>
    </source>
</evidence>
<dbReference type="GO" id="GO:0006508">
    <property type="term" value="P:proteolysis"/>
    <property type="evidence" value="ECO:0007669"/>
    <property type="project" value="InterPro"/>
</dbReference>
<protein>
    <recommendedName>
        <fullName evidence="4">Peptidase S1 domain-containing protein</fullName>
    </recommendedName>
</protein>
<evidence type="ECO:0000313" key="6">
    <source>
        <dbReference type="EnsemblMetazoa" id="CPIJ013625-PA"/>
    </source>
</evidence>
<dbReference type="PRINTS" id="PR00722">
    <property type="entry name" value="CHYMOTRYPSIN"/>
</dbReference>
<feature type="domain" description="Peptidase S1" evidence="4">
    <location>
        <begin position="35"/>
        <end position="286"/>
    </location>
</feature>
<dbReference type="FunFam" id="2.40.10.10:FF:000068">
    <property type="entry name" value="transmembrane protease serine 2"/>
    <property type="match status" value="1"/>
</dbReference>
<proteinExistence type="inferred from homology"/>
<feature type="chain" id="PRO_5014567154" description="Peptidase S1 domain-containing protein" evidence="3">
    <location>
        <begin position="20"/>
        <end position="612"/>
    </location>
</feature>
<keyword evidence="7" id="KW-1185">Reference proteome</keyword>
<dbReference type="PROSITE" id="PS00134">
    <property type="entry name" value="TRYPSIN_HIS"/>
    <property type="match status" value="1"/>
</dbReference>
<dbReference type="InParanoid" id="B0X3R4"/>
<dbReference type="SMART" id="SM00020">
    <property type="entry name" value="Tryp_SPc"/>
    <property type="match status" value="2"/>
</dbReference>
<dbReference type="VEuPathDB" id="VectorBase:CQUJHB002053"/>
<keyword evidence="3" id="KW-0732">Signal</keyword>
<dbReference type="eggNOG" id="KOG3627">
    <property type="taxonomic scope" value="Eukaryota"/>
</dbReference>
<dbReference type="PANTHER" id="PTHR24260:SF136">
    <property type="entry name" value="GH08193P-RELATED"/>
    <property type="match status" value="1"/>
</dbReference>
<dbReference type="InterPro" id="IPR009003">
    <property type="entry name" value="Peptidase_S1_PA"/>
</dbReference>
<accession>B0X3R4</accession>
<dbReference type="InterPro" id="IPR018114">
    <property type="entry name" value="TRYPSIN_HIS"/>
</dbReference>
<dbReference type="PROSITE" id="PS50240">
    <property type="entry name" value="TRYPSIN_DOM"/>
    <property type="match status" value="2"/>
</dbReference>
<feature type="domain" description="Peptidase S1" evidence="4">
    <location>
        <begin position="317"/>
        <end position="563"/>
    </location>
</feature>
<evidence type="ECO:0000256" key="1">
    <source>
        <dbReference type="ARBA" id="ARBA00023157"/>
    </source>
</evidence>
<keyword evidence="1" id="KW-1015">Disulfide bond</keyword>
<feature type="signal peptide" evidence="3">
    <location>
        <begin position="1"/>
        <end position="19"/>
    </location>
</feature>
<comment type="similarity">
    <text evidence="2">Belongs to the peptidase S1 family. CLIP subfamily.</text>
</comment>
<dbReference type="InterPro" id="IPR001254">
    <property type="entry name" value="Trypsin_dom"/>
</dbReference>
<dbReference type="Pfam" id="PF00089">
    <property type="entry name" value="Trypsin"/>
    <property type="match status" value="2"/>
</dbReference>
<dbReference type="VEuPathDB" id="VectorBase:CPIJ013625"/>
<dbReference type="Gene3D" id="2.40.10.10">
    <property type="entry name" value="Trypsin-like serine proteases"/>
    <property type="match status" value="3"/>
</dbReference>
<dbReference type="SUPFAM" id="SSF50494">
    <property type="entry name" value="Trypsin-like serine proteases"/>
    <property type="match status" value="3"/>
</dbReference>
<organism>
    <name type="scientific">Culex quinquefasciatus</name>
    <name type="common">Southern house mosquito</name>
    <name type="synonym">Culex pungens</name>
    <dbReference type="NCBI Taxonomy" id="7176"/>
    <lineage>
        <taxon>Eukaryota</taxon>
        <taxon>Metazoa</taxon>
        <taxon>Ecdysozoa</taxon>
        <taxon>Arthropoda</taxon>
        <taxon>Hexapoda</taxon>
        <taxon>Insecta</taxon>
        <taxon>Pterygota</taxon>
        <taxon>Neoptera</taxon>
        <taxon>Endopterygota</taxon>
        <taxon>Diptera</taxon>
        <taxon>Nematocera</taxon>
        <taxon>Culicoidea</taxon>
        <taxon>Culicidae</taxon>
        <taxon>Culicinae</taxon>
        <taxon>Culicini</taxon>
        <taxon>Culex</taxon>
        <taxon>Culex</taxon>
    </lineage>
</organism>
<dbReference type="HOGENOM" id="CLU_004497_6_1_1"/>
<dbReference type="STRING" id="7176.B0X3R4"/>
<reference evidence="6" key="2">
    <citation type="submission" date="2020-05" db="UniProtKB">
        <authorList>
            <consortium name="EnsemblMetazoa"/>
        </authorList>
    </citation>
    <scope>IDENTIFICATION</scope>
    <source>
        <strain evidence="6">JHB</strain>
    </source>
</reference>
<dbReference type="CDD" id="cd00190">
    <property type="entry name" value="Tryp_SPc"/>
    <property type="match status" value="1"/>
</dbReference>
<evidence type="ECO:0000256" key="3">
    <source>
        <dbReference type="SAM" id="SignalP"/>
    </source>
</evidence>
<evidence type="ECO:0000256" key="2">
    <source>
        <dbReference type="ARBA" id="ARBA00024195"/>
    </source>
</evidence>
<dbReference type="OrthoDB" id="7758033at2759"/>
<reference evidence="5" key="1">
    <citation type="submission" date="2007-03" db="EMBL/GenBank/DDBJ databases">
        <title>Annotation of Culex pipiens quinquefasciatus.</title>
        <authorList>
            <consortium name="The Broad Institute Genome Sequencing Platform"/>
            <person name="Atkinson P.W."/>
            <person name="Hemingway J."/>
            <person name="Christensen B.M."/>
            <person name="Higgs S."/>
            <person name="Kodira C."/>
            <person name="Hannick L."/>
            <person name="Megy K."/>
            <person name="O'Leary S."/>
            <person name="Pearson M."/>
            <person name="Haas B.J."/>
            <person name="Mauceli E."/>
            <person name="Wortman J.R."/>
            <person name="Lee N.H."/>
            <person name="Guigo R."/>
            <person name="Stanke M."/>
            <person name="Alvarado L."/>
            <person name="Amedeo P."/>
            <person name="Antoine C.H."/>
            <person name="Arensburger P."/>
            <person name="Bidwell S.L."/>
            <person name="Crawford M."/>
            <person name="Camaro F."/>
            <person name="Devon K."/>
            <person name="Engels R."/>
            <person name="Hammond M."/>
            <person name="Howarth C."/>
            <person name="Koehrsen M."/>
            <person name="Lawson D."/>
            <person name="Montgomery P."/>
            <person name="Nene V."/>
            <person name="Nusbaum C."/>
            <person name="Puiu D."/>
            <person name="Romero-Severson J."/>
            <person name="Severson D.W."/>
            <person name="Shumway M."/>
            <person name="Sisk P."/>
            <person name="Stolte C."/>
            <person name="Zeng Q."/>
            <person name="Eisenstadt E."/>
            <person name="Fraser-Liggett C."/>
            <person name="Strausberg R."/>
            <person name="Galagan J."/>
            <person name="Birren B."/>
            <person name="Collins F.H."/>
        </authorList>
    </citation>
    <scope>NUCLEOTIDE SEQUENCE [LARGE SCALE GENOMIC DNA]</scope>
    <source>
        <strain evidence="5">JHB</strain>
    </source>
</reference>
<evidence type="ECO:0000313" key="5">
    <source>
        <dbReference type="EMBL" id="EDS39957.1"/>
    </source>
</evidence>
<dbReference type="Proteomes" id="UP000002320">
    <property type="component" value="Unassembled WGS sequence"/>
</dbReference>